<dbReference type="OrthoDB" id="6499973at2759"/>
<feature type="transmembrane region" description="Helical" evidence="2">
    <location>
        <begin position="476"/>
        <end position="500"/>
    </location>
</feature>
<keyword evidence="4" id="KW-1185">Reference proteome</keyword>
<feature type="transmembrane region" description="Helical" evidence="2">
    <location>
        <begin position="132"/>
        <end position="153"/>
    </location>
</feature>
<feature type="transmembrane region" description="Helical" evidence="2">
    <location>
        <begin position="385"/>
        <end position="409"/>
    </location>
</feature>
<dbReference type="PANTHER" id="PTHR11360:SF284">
    <property type="entry name" value="EG:103B4.3 PROTEIN-RELATED"/>
    <property type="match status" value="1"/>
</dbReference>
<dbReference type="InterPro" id="IPR011701">
    <property type="entry name" value="MFS"/>
</dbReference>
<proteinExistence type="predicted"/>
<dbReference type="GO" id="GO:0008028">
    <property type="term" value="F:monocarboxylic acid transmembrane transporter activity"/>
    <property type="evidence" value="ECO:0007669"/>
    <property type="project" value="TreeGrafter"/>
</dbReference>
<dbReference type="FunCoup" id="A0A6J0B2E7">
    <property type="interactions" value="4"/>
</dbReference>
<evidence type="ECO:0000313" key="5">
    <source>
        <dbReference type="RefSeq" id="XP_015509250.1"/>
    </source>
</evidence>
<dbReference type="PROSITE" id="PS50850">
    <property type="entry name" value="MFS"/>
    <property type="match status" value="1"/>
</dbReference>
<organism evidence="5">
    <name type="scientific">Neodiprion lecontei</name>
    <name type="common">Redheaded pine sawfly</name>
    <dbReference type="NCBI Taxonomy" id="441921"/>
    <lineage>
        <taxon>Eukaryota</taxon>
        <taxon>Metazoa</taxon>
        <taxon>Ecdysozoa</taxon>
        <taxon>Arthropoda</taxon>
        <taxon>Hexapoda</taxon>
        <taxon>Insecta</taxon>
        <taxon>Pterygota</taxon>
        <taxon>Neoptera</taxon>
        <taxon>Endopterygota</taxon>
        <taxon>Hymenoptera</taxon>
        <taxon>Tenthredinoidea</taxon>
        <taxon>Diprionidae</taxon>
        <taxon>Diprioninae</taxon>
        <taxon>Neodiprion</taxon>
    </lineage>
</organism>
<dbReference type="FunFam" id="1.20.1250.20:FF:000398">
    <property type="entry name" value="Monocarboxylate transporter 14"/>
    <property type="match status" value="1"/>
</dbReference>
<dbReference type="PANTHER" id="PTHR11360">
    <property type="entry name" value="MONOCARBOXYLATE TRANSPORTER"/>
    <property type="match status" value="1"/>
</dbReference>
<dbReference type="Gene3D" id="1.20.1250.20">
    <property type="entry name" value="MFS general substrate transporter like domains"/>
    <property type="match status" value="2"/>
</dbReference>
<feature type="domain" description="Major facilitator superfamily (MFS) profile" evidence="3">
    <location>
        <begin position="385"/>
        <end position="582"/>
    </location>
</feature>
<evidence type="ECO:0000256" key="1">
    <source>
        <dbReference type="ARBA" id="ARBA00004141"/>
    </source>
</evidence>
<dbReference type="Proteomes" id="UP000829291">
    <property type="component" value="Chromosome 2"/>
</dbReference>
<evidence type="ECO:0000256" key="2">
    <source>
        <dbReference type="SAM" id="Phobius"/>
    </source>
</evidence>
<protein>
    <submittedName>
        <fullName evidence="5">Monocarboxylate transporter 12 isoform X2</fullName>
    </submittedName>
</protein>
<feature type="transmembrane region" description="Helical" evidence="2">
    <location>
        <begin position="421"/>
        <end position="439"/>
    </location>
</feature>
<feature type="transmembrane region" description="Helical" evidence="2">
    <location>
        <begin position="544"/>
        <end position="564"/>
    </location>
</feature>
<dbReference type="SUPFAM" id="SSF103473">
    <property type="entry name" value="MFS general substrate transporter"/>
    <property type="match status" value="1"/>
</dbReference>
<keyword evidence="2" id="KW-1133">Transmembrane helix</keyword>
<dbReference type="GeneID" id="107216542"/>
<sequence length="582" mass="63380">MAHEPVKNRIKKNMVVENCRKSEIDKEDEGITPPDGGWGWVIVFASFMIHVITDGVTYSFGLFYIAFLDYFEEGKGKTSWIASLLVGITYCSGPISSSFVNKYGCRTVTIAGTILASTSLLASVFAQNILTLYFTIGIGTGIGFGLIYLPAIVSVTCYFEKYRSLATGIAVCGSGLGTLVFAPLTGLLITTYGWRGATLIISALVLNCIILGVLIRPLEAPKKDISLQSLHFKENGSIVKVAGENEQKALQATGGKDRNKSNERQVKYTAVKMEDDVGNNLRAALSQPILLTKSLGHHTQTMTRSYGSSIMNRRDIFYQGSLDNVRAKSGSLENSVENVRMHSSLRSLPNGNTKHSDNYESPSNAEENVDIFCEMLEFSLLKDPVFVLFTLSNFCTSIGFNVPYVYLAAQAEERGIPAEDASWLLGIIGIANTLGRIILGYISDKTWINRLIVYNSCLTICGIATGFSSLCTTFTAFAFYSVVFGVTAGAYVGLTSVILVDLLGLDRLTNAFGLLLLFQGLASLLGPPIAGWLHDGLGSYDPGFWVAGSMIAISGLMLFFIPVLQRYLRKKAEKSQRISVVF</sequence>
<dbReference type="InParanoid" id="A0A6J0B2E7"/>
<reference evidence="5" key="1">
    <citation type="submission" date="2025-08" db="UniProtKB">
        <authorList>
            <consortium name="RefSeq"/>
        </authorList>
    </citation>
    <scope>IDENTIFICATION</scope>
    <source>
        <tissue evidence="5">Thorax and Abdomen</tissue>
    </source>
</reference>
<evidence type="ECO:0000259" key="3">
    <source>
        <dbReference type="PROSITE" id="PS50850"/>
    </source>
</evidence>
<feature type="transmembrane region" description="Helical" evidence="2">
    <location>
        <begin position="79"/>
        <end position="100"/>
    </location>
</feature>
<dbReference type="Pfam" id="PF07690">
    <property type="entry name" value="MFS_1"/>
    <property type="match status" value="2"/>
</dbReference>
<feature type="transmembrane region" description="Helical" evidence="2">
    <location>
        <begin position="196"/>
        <end position="215"/>
    </location>
</feature>
<evidence type="ECO:0000313" key="4">
    <source>
        <dbReference type="Proteomes" id="UP000829291"/>
    </source>
</evidence>
<dbReference type="RefSeq" id="XP_015509250.1">
    <property type="nucleotide sequence ID" value="XM_015653764.2"/>
</dbReference>
<dbReference type="InterPro" id="IPR050327">
    <property type="entry name" value="Proton-linked_MCT"/>
</dbReference>
<feature type="transmembrane region" description="Helical" evidence="2">
    <location>
        <begin position="451"/>
        <end position="470"/>
    </location>
</feature>
<dbReference type="InterPro" id="IPR036259">
    <property type="entry name" value="MFS_trans_sf"/>
</dbReference>
<keyword evidence="2" id="KW-0472">Membrane</keyword>
<dbReference type="AlphaFoldDB" id="A0A6J0B2E7"/>
<name>A0A6J0B2E7_NEOLC</name>
<comment type="subcellular location">
    <subcellularLocation>
        <location evidence="1">Membrane</location>
        <topology evidence="1">Multi-pass membrane protein</topology>
    </subcellularLocation>
</comment>
<feature type="transmembrane region" description="Helical" evidence="2">
    <location>
        <begin position="512"/>
        <end position="532"/>
    </location>
</feature>
<feature type="transmembrane region" description="Helical" evidence="2">
    <location>
        <begin position="40"/>
        <end position="67"/>
    </location>
</feature>
<dbReference type="KEGG" id="nlo:107216542"/>
<gene>
    <name evidence="5" type="primary">LOC107216542</name>
</gene>
<accession>A0A6J0B2E7</accession>
<dbReference type="InterPro" id="IPR020846">
    <property type="entry name" value="MFS_dom"/>
</dbReference>
<dbReference type="CDD" id="cd17352">
    <property type="entry name" value="MFS_MCT_SLC16"/>
    <property type="match status" value="1"/>
</dbReference>
<dbReference type="CTD" id="17236"/>
<feature type="transmembrane region" description="Helical" evidence="2">
    <location>
        <begin position="165"/>
        <end position="190"/>
    </location>
</feature>
<keyword evidence="2" id="KW-0812">Transmembrane</keyword>
<dbReference type="GO" id="GO:0016020">
    <property type="term" value="C:membrane"/>
    <property type="evidence" value="ECO:0007669"/>
    <property type="project" value="UniProtKB-SubCell"/>
</dbReference>
<feature type="transmembrane region" description="Helical" evidence="2">
    <location>
        <begin position="107"/>
        <end position="126"/>
    </location>
</feature>